<organism evidence="8 9">
    <name type="scientific">Drechmeria coniospora</name>
    <name type="common">Nematophagous fungus</name>
    <name type="synonym">Meria coniospora</name>
    <dbReference type="NCBI Taxonomy" id="98403"/>
    <lineage>
        <taxon>Eukaryota</taxon>
        <taxon>Fungi</taxon>
        <taxon>Dikarya</taxon>
        <taxon>Ascomycota</taxon>
        <taxon>Pezizomycotina</taxon>
        <taxon>Sordariomycetes</taxon>
        <taxon>Hypocreomycetidae</taxon>
        <taxon>Hypocreales</taxon>
        <taxon>Ophiocordycipitaceae</taxon>
        <taxon>Drechmeria</taxon>
    </lineage>
</organism>
<dbReference type="InParanoid" id="A0A151GK56"/>
<evidence type="ECO:0000256" key="2">
    <source>
        <dbReference type="ARBA" id="ARBA00005179"/>
    </source>
</evidence>
<dbReference type="InterPro" id="IPR036038">
    <property type="entry name" value="Aminotransferase-like"/>
</dbReference>
<evidence type="ECO:0000256" key="7">
    <source>
        <dbReference type="PIRSR" id="PIRSR006468-1"/>
    </source>
</evidence>
<dbReference type="AlphaFoldDB" id="A0A151GK56"/>
<evidence type="ECO:0000256" key="3">
    <source>
        <dbReference type="ARBA" id="ARBA00009320"/>
    </source>
</evidence>
<keyword evidence="9" id="KW-1185">Reference proteome</keyword>
<dbReference type="PANTHER" id="PTHR42825">
    <property type="entry name" value="AMINO ACID AMINOTRANSFERASE"/>
    <property type="match status" value="1"/>
</dbReference>
<dbReference type="Proteomes" id="UP000076580">
    <property type="component" value="Chromosome 02"/>
</dbReference>
<dbReference type="PANTHER" id="PTHR42825:SF2">
    <property type="entry name" value="BRANCHED-CHAIN-AMINO-ACID AMINOTRANSFERASE 3, CHLOROPLASTIC-RELATED"/>
    <property type="match status" value="1"/>
</dbReference>
<dbReference type="InterPro" id="IPR043131">
    <property type="entry name" value="BCAT-like_N"/>
</dbReference>
<feature type="modified residue" description="N6-(pyridoxal phosphate)lysine" evidence="7">
    <location>
        <position position="189"/>
    </location>
</feature>
<sequence>MPFPPPPREGLDWNATSAESQVHAHVECRWTSEKGAWSKPEVVQDPFLRVHGLSPVFHYGSEAYEGLKAFRAPDGQIHIVRPDFHARRLMHSSSLVSIPPVPIDDFLRCVHLAVGINADIVPPHKSDAMLYIRPVVFGSGACLRLEPPGEFVFCVFVTTSGAFHGLKPLDALILEDFDRAAPMGTGSGKVGGNYSPVIRWSQQAKKEGFHITLHLDSKTRSEIEEFSTSAFVGVKVVGEVTTLVVPDSKNVVNSVTCDSVQRLAKSFGWTVEQRAIKYDELPSFTEVMACGTAVTIVSIKSITRKSTSDRFEYRESTLAAGSCAKRLSDKLRSIYHGTGKDEFGWLSKVEKPAMYDDNGKTNGVE</sequence>
<comment type="cofactor">
    <cofactor evidence="1">
        <name>pyridoxal 5'-phosphate</name>
        <dbReference type="ChEBI" id="CHEBI:597326"/>
    </cofactor>
</comment>
<dbReference type="Pfam" id="PF01063">
    <property type="entry name" value="Aminotran_4"/>
    <property type="match status" value="1"/>
</dbReference>
<dbReference type="RefSeq" id="XP_040656744.1">
    <property type="nucleotide sequence ID" value="XM_040801711.1"/>
</dbReference>
<dbReference type="InterPro" id="IPR001544">
    <property type="entry name" value="Aminotrans_IV"/>
</dbReference>
<gene>
    <name evidence="8" type="ORF">DCS_04401</name>
</gene>
<reference evidence="8 9" key="1">
    <citation type="journal article" date="2016" name="Sci. Rep.">
        <title>Insights into Adaptations to a Near-Obligate Nematode Endoparasitic Lifestyle from the Finished Genome of Drechmeria coniospora.</title>
        <authorList>
            <person name="Zhang L."/>
            <person name="Zhou Z."/>
            <person name="Guo Q."/>
            <person name="Fokkens L."/>
            <person name="Miskei M."/>
            <person name="Pocsi I."/>
            <person name="Zhang W."/>
            <person name="Chen M."/>
            <person name="Wang L."/>
            <person name="Sun Y."/>
            <person name="Donzelli B.G."/>
            <person name="Gibson D.M."/>
            <person name="Nelson D.R."/>
            <person name="Luo J.G."/>
            <person name="Rep M."/>
            <person name="Liu H."/>
            <person name="Yang S."/>
            <person name="Wang J."/>
            <person name="Krasnoff S.B."/>
            <person name="Xu Y."/>
            <person name="Molnar I."/>
            <person name="Lin M."/>
        </authorList>
    </citation>
    <scope>NUCLEOTIDE SEQUENCE [LARGE SCALE GENOMIC DNA]</scope>
    <source>
        <strain evidence="8 9">ARSEF 6962</strain>
    </source>
</reference>
<evidence type="ECO:0000256" key="6">
    <source>
        <dbReference type="ARBA" id="ARBA00022898"/>
    </source>
</evidence>
<evidence type="ECO:0000313" key="8">
    <source>
        <dbReference type="EMBL" id="KYK57392.1"/>
    </source>
</evidence>
<proteinExistence type="inferred from homology"/>
<dbReference type="GO" id="GO:0009081">
    <property type="term" value="P:branched-chain amino acid metabolic process"/>
    <property type="evidence" value="ECO:0007669"/>
    <property type="project" value="InterPro"/>
</dbReference>
<evidence type="ECO:0000256" key="5">
    <source>
        <dbReference type="ARBA" id="ARBA00022679"/>
    </source>
</evidence>
<dbReference type="InterPro" id="IPR005786">
    <property type="entry name" value="B_amino_transII"/>
</dbReference>
<keyword evidence="5" id="KW-0808">Transferase</keyword>
<keyword evidence="4" id="KW-0032">Aminotransferase</keyword>
<dbReference type="EMBL" id="LAYC01000002">
    <property type="protein sequence ID" value="KYK57392.1"/>
    <property type="molecule type" value="Genomic_DNA"/>
</dbReference>
<dbReference type="SUPFAM" id="SSF56752">
    <property type="entry name" value="D-aminoacid aminotransferase-like PLP-dependent enzymes"/>
    <property type="match status" value="1"/>
</dbReference>
<evidence type="ECO:0000313" key="9">
    <source>
        <dbReference type="Proteomes" id="UP000076580"/>
    </source>
</evidence>
<comment type="similarity">
    <text evidence="3">Belongs to the class-IV pyridoxal-phosphate-dependent aminotransferase family.</text>
</comment>
<protein>
    <recommendedName>
        <fullName evidence="10">Branched-chain-amino-acid aminotransferase</fullName>
    </recommendedName>
</protein>
<comment type="pathway">
    <text evidence="2">Secondary metabolite biosynthesis.</text>
</comment>
<keyword evidence="6" id="KW-0663">Pyridoxal phosphate</keyword>
<dbReference type="PIRSF" id="PIRSF006468">
    <property type="entry name" value="BCAT1"/>
    <property type="match status" value="1"/>
</dbReference>
<dbReference type="InterPro" id="IPR043132">
    <property type="entry name" value="BCAT-like_C"/>
</dbReference>
<dbReference type="STRING" id="98403.A0A151GK56"/>
<dbReference type="GO" id="GO:0004084">
    <property type="term" value="F:branched-chain-amino-acid transaminase activity"/>
    <property type="evidence" value="ECO:0007669"/>
    <property type="project" value="InterPro"/>
</dbReference>
<dbReference type="Gene3D" id="3.30.470.10">
    <property type="match status" value="1"/>
</dbReference>
<dbReference type="FunFam" id="3.20.10.10:FF:000010">
    <property type="entry name" value="Branched-chain amino acid aminotransferase"/>
    <property type="match status" value="1"/>
</dbReference>
<dbReference type="OrthoDB" id="409992at2759"/>
<evidence type="ECO:0000256" key="4">
    <source>
        <dbReference type="ARBA" id="ARBA00022576"/>
    </source>
</evidence>
<evidence type="ECO:0000256" key="1">
    <source>
        <dbReference type="ARBA" id="ARBA00001933"/>
    </source>
</evidence>
<dbReference type="Gene3D" id="3.20.10.10">
    <property type="entry name" value="D-amino Acid Aminotransferase, subunit A, domain 2"/>
    <property type="match status" value="1"/>
</dbReference>
<evidence type="ECO:0008006" key="10">
    <source>
        <dbReference type="Google" id="ProtNLM"/>
    </source>
</evidence>
<dbReference type="GeneID" id="63717044"/>
<name>A0A151GK56_DRECN</name>
<accession>A0A151GK56</accession>
<comment type="caution">
    <text evidence="8">The sequence shown here is derived from an EMBL/GenBank/DDBJ whole genome shotgun (WGS) entry which is preliminary data.</text>
</comment>